<dbReference type="Proteomes" id="UP000222531">
    <property type="component" value="Unassembled WGS sequence"/>
</dbReference>
<accession>A0A2G1XDZ5</accession>
<proteinExistence type="predicted"/>
<sequence length="182" mass="20838">MNYDATYAFPEGDLYVTILPAVTKQERWGDQDLTLPEARIGISSSRDENHEPGYVKIRGRAYRVASRRERAHVRREALLRRNDPDASLWTYQSPLRRWEFTNDRDQELSHGTAARERLSAMVREAADRFEAEHPGWKLISERLELEDDLRSAEVGVAIARDDLAKAEARVAYVADRLAALSA</sequence>
<dbReference type="OrthoDB" id="4311250at2"/>
<dbReference type="RefSeq" id="WP_099201395.1">
    <property type="nucleotide sequence ID" value="NZ_NHZO01000154.1"/>
</dbReference>
<name>A0A2G1XDZ5_STRCJ</name>
<dbReference type="EMBL" id="NHZO01000154">
    <property type="protein sequence ID" value="PHQ49453.1"/>
    <property type="molecule type" value="Genomic_DNA"/>
</dbReference>
<protein>
    <submittedName>
        <fullName evidence="1">Uncharacterized protein</fullName>
    </submittedName>
</protein>
<reference evidence="1 2" key="1">
    <citation type="journal article" date="2017" name="Biochemistry">
        <title>Identification of the Biosynthetic Pathway for the Antibiotic Bicyclomycin.</title>
        <authorList>
            <person name="Patteson J."/>
            <person name="Cai W."/>
            <person name="Johnson R.A."/>
            <person name="Santa Maria K."/>
            <person name="Li B."/>
        </authorList>
    </citation>
    <scope>NUCLEOTIDE SEQUENCE [LARGE SCALE GENOMIC DNA]</scope>
    <source>
        <strain evidence="1 2">ATCC 21532</strain>
    </source>
</reference>
<comment type="caution">
    <text evidence="1">The sequence shown here is derived from an EMBL/GenBank/DDBJ whole genome shotgun (WGS) entry which is preliminary data.</text>
</comment>
<dbReference type="AlphaFoldDB" id="A0A2G1XDZ5"/>
<organism evidence="1 2">
    <name type="scientific">Streptomyces cinnamoneus</name>
    <name type="common">Streptoverticillium cinnamoneum</name>
    <dbReference type="NCBI Taxonomy" id="53446"/>
    <lineage>
        <taxon>Bacteria</taxon>
        <taxon>Bacillati</taxon>
        <taxon>Actinomycetota</taxon>
        <taxon>Actinomycetes</taxon>
        <taxon>Kitasatosporales</taxon>
        <taxon>Streptomycetaceae</taxon>
        <taxon>Streptomyces</taxon>
        <taxon>Streptomyces cinnamoneus group</taxon>
    </lineage>
</organism>
<evidence type="ECO:0000313" key="2">
    <source>
        <dbReference type="Proteomes" id="UP000222531"/>
    </source>
</evidence>
<keyword evidence="2" id="KW-1185">Reference proteome</keyword>
<evidence type="ECO:0000313" key="1">
    <source>
        <dbReference type="EMBL" id="PHQ49453.1"/>
    </source>
</evidence>
<gene>
    <name evidence="1" type="ORF">BLA24_25775</name>
</gene>